<feature type="compositionally biased region" description="Acidic residues" evidence="1">
    <location>
        <begin position="10"/>
        <end position="21"/>
    </location>
</feature>
<proteinExistence type="predicted"/>
<accession>A0AAE8XTW7</accession>
<gene>
    <name evidence="2" type="ORF">HRTV-10_gp117</name>
</gene>
<evidence type="ECO:0000313" key="2">
    <source>
        <dbReference type="EMBL" id="UBF19701.1"/>
    </source>
</evidence>
<reference evidence="2 3" key="1">
    <citation type="submission" date="2021-05" db="EMBL/GenBank/DDBJ databases">
        <title>Diversity, taxonomy and evolution of archaeal viruses of the class Caudoviricetes.</title>
        <authorList>
            <person name="Liu Y."/>
            <person name="Demina T.A."/>
            <person name="Roux S."/>
            <person name="Aiewsakun P."/>
            <person name="Kazlauskas D."/>
            <person name="Simmonds P."/>
            <person name="Prangishvili D."/>
            <person name="Oksanen H.M."/>
            <person name="Krupovic M."/>
        </authorList>
    </citation>
    <scope>NUCLEOTIDE SEQUENCE [LARGE SCALE GENOMIC DNA]</scope>
    <source>
        <strain evidence="2">HRTV-10/43</strain>
    </source>
</reference>
<evidence type="ECO:0000256" key="1">
    <source>
        <dbReference type="SAM" id="MobiDB-lite"/>
    </source>
</evidence>
<name>A0AAE8XTW7_9CAUD</name>
<organism evidence="2 3">
    <name type="scientific">Halorubrum tailed virus 10</name>
    <dbReference type="NCBI Taxonomy" id="2877991"/>
    <lineage>
        <taxon>Viruses</taxon>
        <taxon>Duplodnaviria</taxon>
        <taxon>Heunggongvirae</taxon>
        <taxon>Uroviricota</taxon>
        <taxon>Caudoviricetes</taxon>
        <taxon>Thumleimavirales</taxon>
        <taxon>Hafunaviridae</taxon>
        <taxon>Haloferacalesvirus</taxon>
        <taxon>Haloferacalesvirus eilatense</taxon>
        <taxon>Haloferacalesvirus HRTV10</taxon>
    </lineage>
</organism>
<dbReference type="Proteomes" id="UP000827922">
    <property type="component" value="Segment"/>
</dbReference>
<evidence type="ECO:0000313" key="3">
    <source>
        <dbReference type="Proteomes" id="UP000827922"/>
    </source>
</evidence>
<protein>
    <submittedName>
        <fullName evidence="2">Uncharacterized protein</fullName>
    </submittedName>
</protein>
<feature type="region of interest" description="Disordered" evidence="1">
    <location>
        <begin position="1"/>
        <end position="77"/>
    </location>
</feature>
<sequence length="77" mass="8088">MTYLPKQSDESDTESGSDDESNANPLLKIRPRDDGSDDDEPPAAGAVAVTVEPSGPIVSMAPTSEPQHRAKPELVAV</sequence>
<keyword evidence="3" id="KW-1185">Reference proteome</keyword>
<dbReference type="EMBL" id="MZ334496">
    <property type="protein sequence ID" value="UBF19701.1"/>
    <property type="molecule type" value="Genomic_DNA"/>
</dbReference>
<feature type="compositionally biased region" description="Basic and acidic residues" evidence="1">
    <location>
        <begin position="66"/>
        <end position="77"/>
    </location>
</feature>